<feature type="non-terminal residue" evidence="1">
    <location>
        <position position="1"/>
    </location>
</feature>
<feature type="non-terminal residue" evidence="1">
    <location>
        <position position="42"/>
    </location>
</feature>
<evidence type="ECO:0000313" key="1">
    <source>
        <dbReference type="EMBL" id="EDR10445.1"/>
    </source>
</evidence>
<keyword evidence="2" id="KW-1185">Reference proteome</keyword>
<dbReference type="RefSeq" id="XP_001878895.1">
    <property type="nucleotide sequence ID" value="XM_001878860.1"/>
</dbReference>
<dbReference type="InParanoid" id="B0D522"/>
<protein>
    <submittedName>
        <fullName evidence="1">Predicted protein</fullName>
    </submittedName>
</protein>
<organism evidence="2">
    <name type="scientific">Laccaria bicolor (strain S238N-H82 / ATCC MYA-4686)</name>
    <name type="common">Bicoloured deceiver</name>
    <name type="synonym">Laccaria laccata var. bicolor</name>
    <dbReference type="NCBI Taxonomy" id="486041"/>
    <lineage>
        <taxon>Eukaryota</taxon>
        <taxon>Fungi</taxon>
        <taxon>Dikarya</taxon>
        <taxon>Basidiomycota</taxon>
        <taxon>Agaricomycotina</taxon>
        <taxon>Agaricomycetes</taxon>
        <taxon>Agaricomycetidae</taxon>
        <taxon>Agaricales</taxon>
        <taxon>Agaricineae</taxon>
        <taxon>Hydnangiaceae</taxon>
        <taxon>Laccaria</taxon>
    </lineage>
</organism>
<reference evidence="1 2" key="1">
    <citation type="journal article" date="2008" name="Nature">
        <title>The genome of Laccaria bicolor provides insights into mycorrhizal symbiosis.</title>
        <authorList>
            <person name="Martin F."/>
            <person name="Aerts A."/>
            <person name="Ahren D."/>
            <person name="Brun A."/>
            <person name="Danchin E.G.J."/>
            <person name="Duchaussoy F."/>
            <person name="Gibon J."/>
            <person name="Kohler A."/>
            <person name="Lindquist E."/>
            <person name="Pereda V."/>
            <person name="Salamov A."/>
            <person name="Shapiro H.J."/>
            <person name="Wuyts J."/>
            <person name="Blaudez D."/>
            <person name="Buee M."/>
            <person name="Brokstein P."/>
            <person name="Canbaeck B."/>
            <person name="Cohen D."/>
            <person name="Courty P.E."/>
            <person name="Coutinho P.M."/>
            <person name="Delaruelle C."/>
            <person name="Detter J.C."/>
            <person name="Deveau A."/>
            <person name="DiFazio S."/>
            <person name="Duplessis S."/>
            <person name="Fraissinet-Tachet L."/>
            <person name="Lucic E."/>
            <person name="Frey-Klett P."/>
            <person name="Fourrey C."/>
            <person name="Feussner I."/>
            <person name="Gay G."/>
            <person name="Grimwood J."/>
            <person name="Hoegger P.J."/>
            <person name="Jain P."/>
            <person name="Kilaru S."/>
            <person name="Labbe J."/>
            <person name="Lin Y.C."/>
            <person name="Legue V."/>
            <person name="Le Tacon F."/>
            <person name="Marmeisse R."/>
            <person name="Melayah D."/>
            <person name="Montanini B."/>
            <person name="Muratet M."/>
            <person name="Nehls U."/>
            <person name="Niculita-Hirzel H."/>
            <person name="Oudot-Le Secq M.P."/>
            <person name="Peter M."/>
            <person name="Quesneville H."/>
            <person name="Rajashekar B."/>
            <person name="Reich M."/>
            <person name="Rouhier N."/>
            <person name="Schmutz J."/>
            <person name="Yin T."/>
            <person name="Chalot M."/>
            <person name="Henrissat B."/>
            <person name="Kuees U."/>
            <person name="Lucas S."/>
            <person name="Van de Peer Y."/>
            <person name="Podila G.K."/>
            <person name="Polle A."/>
            <person name="Pukkila P.J."/>
            <person name="Richardson P.M."/>
            <person name="Rouze P."/>
            <person name="Sanders I.R."/>
            <person name="Stajich J.E."/>
            <person name="Tunlid A."/>
            <person name="Tuskan G."/>
            <person name="Grigoriev I.V."/>
        </authorList>
    </citation>
    <scope>NUCLEOTIDE SEQUENCE [LARGE SCALE GENOMIC DNA]</scope>
    <source>
        <strain evidence="2">S238N-H82 / ATCC MYA-4686</strain>
    </source>
</reference>
<dbReference type="AlphaFoldDB" id="B0D522"/>
<dbReference type="Proteomes" id="UP000001194">
    <property type="component" value="Unassembled WGS sequence"/>
</dbReference>
<gene>
    <name evidence="1" type="primary">FAS-4</name>
    <name evidence="1" type="ORF">LACBIDRAFT_399323</name>
</gene>
<dbReference type="EMBL" id="DS547097">
    <property type="protein sequence ID" value="EDR10445.1"/>
    <property type="molecule type" value="Genomic_DNA"/>
</dbReference>
<accession>B0D522</accession>
<sequence length="42" mass="4581">LDFAIITGWKVCHHEANHPAPIGADLLKFAEVRIVSAINANK</sequence>
<dbReference type="GeneID" id="6074732"/>
<evidence type="ECO:0000313" key="2">
    <source>
        <dbReference type="Proteomes" id="UP000001194"/>
    </source>
</evidence>
<proteinExistence type="predicted"/>
<name>B0D522_LACBS</name>
<dbReference type="HOGENOM" id="CLU_3263229_0_0_1"/>
<dbReference type="KEGG" id="lbc:LACBIDRAFT_399323"/>